<evidence type="ECO:0000313" key="7">
    <source>
        <dbReference type="Proteomes" id="UP000691718"/>
    </source>
</evidence>
<dbReference type="Proteomes" id="UP000691718">
    <property type="component" value="Unassembled WGS sequence"/>
</dbReference>
<dbReference type="OrthoDB" id="10255522at2759"/>
<name>A0A8S3Y7W7_PARAO</name>
<feature type="region of interest" description="Disordered" evidence="5">
    <location>
        <begin position="1666"/>
        <end position="1709"/>
    </location>
</feature>
<feature type="coiled-coil region" evidence="4">
    <location>
        <begin position="938"/>
        <end position="1151"/>
    </location>
</feature>
<evidence type="ECO:0000256" key="3">
    <source>
        <dbReference type="ARBA" id="ARBA00023054"/>
    </source>
</evidence>
<reference evidence="6" key="1">
    <citation type="submission" date="2021-04" db="EMBL/GenBank/DDBJ databases">
        <authorList>
            <person name="Tunstrom K."/>
        </authorList>
    </citation>
    <scope>NUCLEOTIDE SEQUENCE</scope>
</reference>
<dbReference type="PANTHER" id="PTHR18921">
    <property type="entry name" value="MYOSIN HEAVY CHAIN - RELATED"/>
    <property type="match status" value="1"/>
</dbReference>
<feature type="coiled-coil region" evidence="4">
    <location>
        <begin position="803"/>
        <end position="899"/>
    </location>
</feature>
<evidence type="ECO:0000256" key="4">
    <source>
        <dbReference type="SAM" id="Coils"/>
    </source>
</evidence>
<accession>A0A8S3Y7W7</accession>
<dbReference type="GO" id="GO:0031267">
    <property type="term" value="F:small GTPase binding"/>
    <property type="evidence" value="ECO:0007669"/>
    <property type="project" value="TreeGrafter"/>
</dbReference>
<comment type="subcellular location">
    <subcellularLocation>
        <location evidence="1">Golgi apparatus</location>
    </subcellularLocation>
</comment>
<proteinExistence type="predicted"/>
<dbReference type="GO" id="GO:0006888">
    <property type="term" value="P:endoplasmic reticulum to Golgi vesicle-mediated transport"/>
    <property type="evidence" value="ECO:0007669"/>
    <property type="project" value="TreeGrafter"/>
</dbReference>
<feature type="coiled-coil region" evidence="4">
    <location>
        <begin position="518"/>
        <end position="601"/>
    </location>
</feature>
<keyword evidence="3 4" id="KW-0175">Coiled coil</keyword>
<keyword evidence="7" id="KW-1185">Reference proteome</keyword>
<feature type="coiled-coil region" evidence="4">
    <location>
        <begin position="1313"/>
        <end position="1386"/>
    </location>
</feature>
<feature type="coiled-coil region" evidence="4">
    <location>
        <begin position="76"/>
        <end position="133"/>
    </location>
</feature>
<dbReference type="GO" id="GO:0007030">
    <property type="term" value="P:Golgi organization"/>
    <property type="evidence" value="ECO:0007669"/>
    <property type="project" value="TreeGrafter"/>
</dbReference>
<keyword evidence="2" id="KW-0333">Golgi apparatus</keyword>
<evidence type="ECO:0000256" key="5">
    <source>
        <dbReference type="SAM" id="MobiDB-lite"/>
    </source>
</evidence>
<evidence type="ECO:0000256" key="2">
    <source>
        <dbReference type="ARBA" id="ARBA00023034"/>
    </source>
</evidence>
<feature type="coiled-coil region" evidence="4">
    <location>
        <begin position="370"/>
        <end position="397"/>
    </location>
</feature>
<evidence type="ECO:0000256" key="1">
    <source>
        <dbReference type="ARBA" id="ARBA00004555"/>
    </source>
</evidence>
<dbReference type="EMBL" id="CAJQZP010001607">
    <property type="protein sequence ID" value="CAG5056531.1"/>
    <property type="molecule type" value="Genomic_DNA"/>
</dbReference>
<dbReference type="PANTHER" id="PTHR18921:SF2">
    <property type="entry name" value="THYROID RECEPTOR-INTERACTING PROTEIN 11"/>
    <property type="match status" value="1"/>
</dbReference>
<sequence length="2300" mass="266630">MSFITKRERVFNEYELLDLPARNEGKLKAYASCTDARAWSHFCSDKSDHLIEIIKRNNETCRPKYIPTDVIVNTLMGAKNAEINRLRRKIEEFEQMLEAYDHLDLTPDQKMEIANAHAAIKAANKELDDMRSLDKISDPKETKSNQTMGLSCPCDASTAAYDPRIDEMQEVIISKDAKLNAMRNTIAVMENDVCEPYCIYAHIYTALEKIFAVLCQNEKYKQYLDLLTSGKDTRNVDIKGKIFYKLKVLEKFCFALIAPCSKDCSCYHAEITSWMETTFALTSEETMVTNLDSKRAELVADIMGNDEMKEILRKKNSSVKFEEISAEEDFVVNNNCSINVENLIRLKYLQASYEDLLTCYDELKYEKNCLITKCQKYDELEKEYEKLRDQLNSYNSVWNEREYYKKRSEDLDMLKEKYLVLAEETLNLETQLKAQIEIIDAKSVTMEQLRNENVNLEKRINEASIVCEKEKHALKCRLQEYECKIMCQDQQIQSLLVQINKLLERNNDDVLEGNELKMMGLINQIESQKEQIINLKDSLFHKEEEKKKLNEDFQENLVIINNLRLEIEDWKRVCEKTIQRNDYLEKLTEESQDEIKKLMDKNKSLIIDAENKAIAIENLMKVVGNKSLEINKLVGEIESTKQQKSDLIKQLNEIHQSYNDKIHILENERRIAMSSIKIATKVSETLLGKISDYDPINREQKVADSGQTIQNGIKQSSEGNAHSDEVKKFQTFNEKAEQNVIKQSSEDNQHSDEVKKFQAFNENSTQNVIKQSSEDTAHSDEVNKFQEFNEKKVEKGSKCMKGLEIQENESEILRNKLQEISCLADRFNMLKDSYQQILEEKNCLVNELTDKSNKLDEANHLLQVMHDEKQYFLAQINENEKIKEDLMKLKCHNEILLENKNDFQNDLSMKNREIESLLAMLGKLKVENQRFHFISERIRILEQKIMQLDKSYDDLIQEKDVVLNQINLQKDEVNNLHCTLKVKSEESNNLSIQIKSLKEQLIQNHNEIDYLEKENLTIRTELGAKTTENDYLKNKINSYYEKLENELNLLKTSYDQLKSEKEKVQCDLQLQLTLMKEMELENKNLQNEINDLMDIRNEVQQQLASSSTDYLDLKEEVLKIKKEKDCNQIRIQSLLDDIDKSDQLIVNLREDVLTRDVKISILENHVNELGDEVHRLQTILSTTIDFGEAINERNVKIDNSLKQMEAHHSKATHNMRIELAKLMDENFKLEEKLSVTTEEIEESTMKKDTFSSQVTRLEGEREIIVTYIKQLEIKCVGDSALSPDNFCVENILTSLDRISGYIEARNNSSQLVLSKADEAKRIVEKEKQNIIKEKEEIIKDKINVQKQLAVLKEQLEEQITKDKEIINDLEAELSNQKLIISKINESTENYVSKLEEELRSIWELYTNALAKISDLEYNLSIEKEQNKQNNHIIEQAKIDIERKCQDIKALQVSFETLKNKNIMDFAIQCNVKNIQNNISAQTENMTLRDVSVNSLEEKNNNTFDSVDTYKTDKAMDLETTGFENFKSNQKLNDLILKKESEPINEVQILTANVKPDFDFVRNAYLSYKLKRLSIGGMEQCSISCISDEDLSDSYDRESITANSKLSNPTLTLKEPNMKINNISDIQTPNSTSNLNSNDNIQNRGNKTTVTAFAFVDNKVKDHFANSTKNGKISKTSTRKKISEAEDKKNNDQHKFTKGIKNGNKSLTSNNLEVSDHEDILVIYQDTDRDNKSRNDSSLSSNKEYLVKSKSLEINKMDSQTKDKNMEKVLVDSLAISYRKPIVSNRDERNENYLNQSLENSLSDVSLIKKRETNDDKLNAVRLSRSLNSLISSVVDAVSNQEVNHNVGKLNAVLKKNEEYREVHWNRSQVFTRNSKLNYDELDNIGKNVSLIKPKQQETINEKNRPIKQKYEHDYNSIVAKQHTNLEDETFETANSFQKSHSTEMLTYSNVFSNNSNPSKNLIFPNGSSKSESSKNAITIKNKLKTKDIAVMAEIEDVSYYNEKIRSLTNTLKNVDREYKEKIRAIKVQYDNNIKNILNEHNQGVRNLQSLHEETLQDILKLHENETDTLRTLSTEAMRKVDILEKENHILRDEILKSSQFNSDEEQLKKSSPEIKKSVMKHKSPFDIKTLSKTSIEEFSVKPKVRTHGLCTCSVGINVSDTIRKIFEQVDVDQRRTAEQAYLKYVANKILTENVEALDAQELSFLHYKVCRTWKTTLRKEEVVHKRIDSLETELMKKQRLAQKHIMELDRRVAEERRRLQEVRDAVCRDTLAGAASSRASNPQPSTRVILQHNIAEKDVS</sequence>
<evidence type="ECO:0000313" key="6">
    <source>
        <dbReference type="EMBL" id="CAG5056531.1"/>
    </source>
</evidence>
<feature type="coiled-coil region" evidence="4">
    <location>
        <begin position="439"/>
        <end position="466"/>
    </location>
</feature>
<organism evidence="6 7">
    <name type="scientific">Parnassius apollo</name>
    <name type="common">Apollo butterfly</name>
    <name type="synonym">Papilio apollo</name>
    <dbReference type="NCBI Taxonomy" id="110799"/>
    <lineage>
        <taxon>Eukaryota</taxon>
        <taxon>Metazoa</taxon>
        <taxon>Ecdysozoa</taxon>
        <taxon>Arthropoda</taxon>
        <taxon>Hexapoda</taxon>
        <taxon>Insecta</taxon>
        <taxon>Pterygota</taxon>
        <taxon>Neoptera</taxon>
        <taxon>Endopterygota</taxon>
        <taxon>Lepidoptera</taxon>
        <taxon>Glossata</taxon>
        <taxon>Ditrysia</taxon>
        <taxon>Papilionoidea</taxon>
        <taxon>Papilionidae</taxon>
        <taxon>Parnassiinae</taxon>
        <taxon>Parnassini</taxon>
        <taxon>Parnassius</taxon>
        <taxon>Parnassius</taxon>
    </lineage>
</organism>
<protein>
    <submittedName>
        <fullName evidence="6">(apollo) hypothetical protein</fullName>
    </submittedName>
</protein>
<gene>
    <name evidence="6" type="ORF">PAPOLLO_LOCUS26757</name>
</gene>
<dbReference type="GO" id="GO:0005794">
    <property type="term" value="C:Golgi apparatus"/>
    <property type="evidence" value="ECO:0007669"/>
    <property type="project" value="UniProtKB-SubCell"/>
</dbReference>
<feature type="compositionally biased region" description="Basic and acidic residues" evidence="5">
    <location>
        <begin position="1680"/>
        <end position="1694"/>
    </location>
</feature>
<feature type="coiled-coil region" evidence="4">
    <location>
        <begin position="2227"/>
        <end position="2265"/>
    </location>
</feature>
<feature type="coiled-coil region" evidence="4">
    <location>
        <begin position="630"/>
        <end position="668"/>
    </location>
</feature>
<comment type="caution">
    <text evidence="6">The sequence shown here is derived from an EMBL/GenBank/DDBJ whole genome shotgun (WGS) entry which is preliminary data.</text>
</comment>